<proteinExistence type="predicted"/>
<dbReference type="Proteomes" id="UP000018888">
    <property type="component" value="Unassembled WGS sequence"/>
</dbReference>
<dbReference type="Pfam" id="PF18758">
    <property type="entry name" value="KDZ"/>
    <property type="match status" value="1"/>
</dbReference>
<keyword evidence="1" id="KW-0812">Transmembrane</keyword>
<evidence type="ECO:0000313" key="3">
    <source>
        <dbReference type="Proteomes" id="UP000018888"/>
    </source>
</evidence>
<organism evidence="2 3">
    <name type="scientific">Rhizophagus irregularis (strain DAOM 181602 / DAOM 197198 / MUCL 43194)</name>
    <name type="common">Arbuscular mycorrhizal fungus</name>
    <name type="synonym">Glomus intraradices</name>
    <dbReference type="NCBI Taxonomy" id="747089"/>
    <lineage>
        <taxon>Eukaryota</taxon>
        <taxon>Fungi</taxon>
        <taxon>Fungi incertae sedis</taxon>
        <taxon>Mucoromycota</taxon>
        <taxon>Glomeromycotina</taxon>
        <taxon>Glomeromycetes</taxon>
        <taxon>Glomerales</taxon>
        <taxon>Glomeraceae</taxon>
        <taxon>Rhizophagus</taxon>
    </lineage>
</organism>
<feature type="transmembrane region" description="Helical" evidence="1">
    <location>
        <begin position="32"/>
        <end position="56"/>
    </location>
</feature>
<dbReference type="AlphaFoldDB" id="A0A2P4PYC5"/>
<name>A0A2P4PYC5_RHIID</name>
<reference evidence="2 3" key="2">
    <citation type="journal article" date="2018" name="New Phytol.">
        <title>High intraspecific genome diversity in the model arbuscular mycorrhizal symbiont Rhizophagus irregularis.</title>
        <authorList>
            <person name="Chen E.C.H."/>
            <person name="Morin E."/>
            <person name="Beaudet D."/>
            <person name="Noel J."/>
            <person name="Yildirir G."/>
            <person name="Ndikumana S."/>
            <person name="Charron P."/>
            <person name="St-Onge C."/>
            <person name="Giorgi J."/>
            <person name="Kruger M."/>
            <person name="Marton T."/>
            <person name="Ropars J."/>
            <person name="Grigoriev I.V."/>
            <person name="Hainaut M."/>
            <person name="Henrissat B."/>
            <person name="Roux C."/>
            <person name="Martin F."/>
            <person name="Corradi N."/>
        </authorList>
    </citation>
    <scope>NUCLEOTIDE SEQUENCE [LARGE SCALE GENOMIC DNA]</scope>
    <source>
        <strain evidence="2 3">DAOM 197198</strain>
    </source>
</reference>
<dbReference type="EMBL" id="AUPC02000121">
    <property type="protein sequence ID" value="POG70388.1"/>
    <property type="molecule type" value="Genomic_DNA"/>
</dbReference>
<dbReference type="VEuPathDB" id="FungiDB:RhiirFUN_008827"/>
<gene>
    <name evidence="2" type="ORF">GLOIN_2v1775860</name>
</gene>
<accession>A0A2P4PYC5</accession>
<keyword evidence="1" id="KW-1133">Transmembrane helix</keyword>
<dbReference type="InterPro" id="IPR040521">
    <property type="entry name" value="KDZ"/>
</dbReference>
<reference evidence="2 3" key="1">
    <citation type="journal article" date="2013" name="Proc. Natl. Acad. Sci. U.S.A.">
        <title>Genome of an arbuscular mycorrhizal fungus provides insight into the oldest plant symbiosis.</title>
        <authorList>
            <person name="Tisserant E."/>
            <person name="Malbreil M."/>
            <person name="Kuo A."/>
            <person name="Kohler A."/>
            <person name="Symeonidi A."/>
            <person name="Balestrini R."/>
            <person name="Charron P."/>
            <person name="Duensing N."/>
            <person name="Frei Dit Frey N."/>
            <person name="Gianinazzi-Pearson V."/>
            <person name="Gilbert L.B."/>
            <person name="Handa Y."/>
            <person name="Herr J.R."/>
            <person name="Hijri M."/>
            <person name="Koul R."/>
            <person name="Kawaguchi M."/>
            <person name="Krajinski F."/>
            <person name="Lammers P.J."/>
            <person name="Masclaux F.G."/>
            <person name="Murat C."/>
            <person name="Morin E."/>
            <person name="Ndikumana S."/>
            <person name="Pagni M."/>
            <person name="Petitpierre D."/>
            <person name="Requena N."/>
            <person name="Rosikiewicz P."/>
            <person name="Riley R."/>
            <person name="Saito K."/>
            <person name="San Clemente H."/>
            <person name="Shapiro H."/>
            <person name="van Tuinen D."/>
            <person name="Becard G."/>
            <person name="Bonfante P."/>
            <person name="Paszkowski U."/>
            <person name="Shachar-Hill Y.Y."/>
            <person name="Tuskan G.A."/>
            <person name="Young P.W."/>
            <person name="Sanders I.R."/>
            <person name="Henrissat B."/>
            <person name="Rensing S.A."/>
            <person name="Grigoriev I.V."/>
            <person name="Corradi N."/>
            <person name="Roux C."/>
            <person name="Martin F."/>
        </authorList>
    </citation>
    <scope>NUCLEOTIDE SEQUENCE [LARGE SCALE GENOMIC DNA]</scope>
    <source>
        <strain evidence="2 3">DAOM 197198</strain>
    </source>
</reference>
<evidence type="ECO:0000256" key="1">
    <source>
        <dbReference type="SAM" id="Phobius"/>
    </source>
</evidence>
<protein>
    <submittedName>
        <fullName evidence="2">Uncharacterized protein</fullName>
    </submittedName>
</protein>
<dbReference type="PANTHER" id="PTHR33096">
    <property type="entry name" value="CXC2 DOMAIN-CONTAINING PROTEIN"/>
    <property type="match status" value="1"/>
</dbReference>
<evidence type="ECO:0000313" key="2">
    <source>
        <dbReference type="EMBL" id="POG70388.1"/>
    </source>
</evidence>
<keyword evidence="1" id="KW-0472">Membrane</keyword>
<keyword evidence="3" id="KW-1185">Reference proteome</keyword>
<sequence>MPHTKKPHGIKYSKSRAFIRNTEIPILQLNKLMIQILLNLICNKIIMMMLIMILLIKSIRVQLKDALIELKSQCNVEENICLYVKCYNNELFKIITIDCIYFEHEIKKQFNLYNCEQSNLAVALTCRGLFSASPINPLIAFEIKLLEFAEKLLLLAQILYESFCIALRHIHDNKLSSHKNIYKPFMFTFRQYILVKKEKIKFLTEQVVKKPEVFCPAYPLKNSCNSGSLNRLTVCFDGCFQLRRLKIGGNDNTEEDYYSKYFMDDKFFDFEKLYLQYLQKESSEENDPCMKAFKEANEKNSKILSNALDISGVVGKTCKHGIPMKFLNIKTGERLVYFLFLLNNILDEFGLQINVMYDIGFSVFHAYAHEAFCQCIYHSRKREGFGLTDALDHFAETRIQKISQTLIKQYQHALELKEISQKDLEKLELQNYFLDIIKSS</sequence>
<comment type="caution">
    <text evidence="2">The sequence shown here is derived from an EMBL/GenBank/DDBJ whole genome shotgun (WGS) entry which is preliminary data.</text>
</comment>
<dbReference type="PANTHER" id="PTHR33096:SF1">
    <property type="entry name" value="CXC1-LIKE CYSTEINE CLUSTER ASSOCIATED WITH KDZ TRANSPOSASES DOMAIN-CONTAINING PROTEIN"/>
    <property type="match status" value="1"/>
</dbReference>